<dbReference type="PANTHER" id="PTHR30055:SF234">
    <property type="entry name" value="HTH-TYPE TRANSCRIPTIONAL REGULATOR BETI"/>
    <property type="match status" value="1"/>
</dbReference>
<dbReference type="GO" id="GO:0003700">
    <property type="term" value="F:DNA-binding transcription factor activity"/>
    <property type="evidence" value="ECO:0007669"/>
    <property type="project" value="TreeGrafter"/>
</dbReference>
<dbReference type="SUPFAM" id="SSF46689">
    <property type="entry name" value="Homeodomain-like"/>
    <property type="match status" value="1"/>
</dbReference>
<evidence type="ECO:0000259" key="5">
    <source>
        <dbReference type="PROSITE" id="PS50977"/>
    </source>
</evidence>
<dbReference type="InterPro" id="IPR049445">
    <property type="entry name" value="TetR_SbtR-like_C"/>
</dbReference>
<dbReference type="GO" id="GO:0000976">
    <property type="term" value="F:transcription cis-regulatory region binding"/>
    <property type="evidence" value="ECO:0007669"/>
    <property type="project" value="TreeGrafter"/>
</dbReference>
<dbReference type="InterPro" id="IPR050109">
    <property type="entry name" value="HTH-type_TetR-like_transc_reg"/>
</dbReference>
<feature type="DNA-binding region" description="H-T-H motif" evidence="4">
    <location>
        <begin position="97"/>
        <end position="116"/>
    </location>
</feature>
<protein>
    <submittedName>
        <fullName evidence="6">TetR/AcrR family transcriptional regulator</fullName>
    </submittedName>
</protein>
<dbReference type="PANTHER" id="PTHR30055">
    <property type="entry name" value="HTH-TYPE TRANSCRIPTIONAL REGULATOR RUTR"/>
    <property type="match status" value="1"/>
</dbReference>
<dbReference type="InterPro" id="IPR036271">
    <property type="entry name" value="Tet_transcr_reg_TetR-rel_C_sf"/>
</dbReference>
<dbReference type="AlphaFoldDB" id="A0A9X2FX50"/>
<evidence type="ECO:0000256" key="2">
    <source>
        <dbReference type="ARBA" id="ARBA00023125"/>
    </source>
</evidence>
<dbReference type="InterPro" id="IPR001647">
    <property type="entry name" value="HTH_TetR"/>
</dbReference>
<dbReference type="PROSITE" id="PS50977">
    <property type="entry name" value="HTH_TETR_2"/>
    <property type="match status" value="1"/>
</dbReference>
<gene>
    <name evidence="6" type="ORF">NJR55_06545</name>
</gene>
<sequence>MGEGQYSPIVETERPTVYIWIGVPLDNIIRINDPFVKWFNGVLWLLKEEKYVSGGPKQKNVGEQSPKRSLRADAVRNEDAVLEAAKEVFTTVGVDAPVRDIAAKAGVGVGTLYRRFPKRSDLVAGVFRREVDGCAAQAEVLSTQHPPDVALTLWLRHYTDFLATKKGLAAALHSGDPAFNELPEYFRSRFEPALVSLLEASVAAGDIRGDVEAYDLLRGIGNLSVAKGDDGIAHTHRMLDLLVDGLRYGAGRSR</sequence>
<evidence type="ECO:0000313" key="7">
    <source>
        <dbReference type="Proteomes" id="UP001139474"/>
    </source>
</evidence>
<comment type="caution">
    <text evidence="6">The sequence shown here is derived from an EMBL/GenBank/DDBJ whole genome shotgun (WGS) entry which is preliminary data.</text>
</comment>
<evidence type="ECO:0000256" key="1">
    <source>
        <dbReference type="ARBA" id="ARBA00023015"/>
    </source>
</evidence>
<evidence type="ECO:0000256" key="4">
    <source>
        <dbReference type="PROSITE-ProRule" id="PRU00335"/>
    </source>
</evidence>
<name>A0A9X2FX50_9GAMM</name>
<proteinExistence type="predicted"/>
<reference evidence="6" key="1">
    <citation type="submission" date="2022-06" db="EMBL/GenBank/DDBJ databases">
        <title>Idiomarina rhizosphaerae M1R2S28.</title>
        <authorList>
            <person name="Sun J.-Q."/>
            <person name="Li L.-F."/>
        </authorList>
    </citation>
    <scope>NUCLEOTIDE SEQUENCE</scope>
    <source>
        <strain evidence="6">M1R2S28</strain>
    </source>
</reference>
<dbReference type="PRINTS" id="PR00455">
    <property type="entry name" value="HTHTETR"/>
</dbReference>
<dbReference type="InterPro" id="IPR009057">
    <property type="entry name" value="Homeodomain-like_sf"/>
</dbReference>
<accession>A0A9X2FX50</accession>
<dbReference type="Pfam" id="PF00440">
    <property type="entry name" value="TetR_N"/>
    <property type="match status" value="1"/>
</dbReference>
<keyword evidence="7" id="KW-1185">Reference proteome</keyword>
<dbReference type="SUPFAM" id="SSF48498">
    <property type="entry name" value="Tetracyclin repressor-like, C-terminal domain"/>
    <property type="match status" value="1"/>
</dbReference>
<keyword evidence="3" id="KW-0804">Transcription</keyword>
<dbReference type="RefSeq" id="WP_253618897.1">
    <property type="nucleotide sequence ID" value="NZ_JAMZDE010000006.1"/>
</dbReference>
<keyword evidence="2 4" id="KW-0238">DNA-binding</keyword>
<evidence type="ECO:0000256" key="3">
    <source>
        <dbReference type="ARBA" id="ARBA00023163"/>
    </source>
</evidence>
<feature type="domain" description="HTH tetR-type" evidence="5">
    <location>
        <begin position="75"/>
        <end position="134"/>
    </location>
</feature>
<organism evidence="6 7">
    <name type="scientific">Idiomarina rhizosphaerae</name>
    <dbReference type="NCBI Taxonomy" id="2961572"/>
    <lineage>
        <taxon>Bacteria</taxon>
        <taxon>Pseudomonadati</taxon>
        <taxon>Pseudomonadota</taxon>
        <taxon>Gammaproteobacteria</taxon>
        <taxon>Alteromonadales</taxon>
        <taxon>Idiomarinaceae</taxon>
        <taxon>Idiomarina</taxon>
    </lineage>
</organism>
<dbReference type="Gene3D" id="1.10.357.10">
    <property type="entry name" value="Tetracycline Repressor, domain 2"/>
    <property type="match status" value="1"/>
</dbReference>
<dbReference type="Pfam" id="PF21597">
    <property type="entry name" value="TetR_C_43"/>
    <property type="match status" value="1"/>
</dbReference>
<keyword evidence="1" id="KW-0805">Transcription regulation</keyword>
<dbReference type="Proteomes" id="UP001139474">
    <property type="component" value="Unassembled WGS sequence"/>
</dbReference>
<dbReference type="EMBL" id="JAMZDE010000006">
    <property type="protein sequence ID" value="MCP1339250.1"/>
    <property type="molecule type" value="Genomic_DNA"/>
</dbReference>
<evidence type="ECO:0000313" key="6">
    <source>
        <dbReference type="EMBL" id="MCP1339250.1"/>
    </source>
</evidence>